<dbReference type="InterPro" id="IPR032675">
    <property type="entry name" value="LRR_dom_sf"/>
</dbReference>
<sequence>MDAQPAQQPTSTTYARPQQPEDSPAAALPTETLIRILELAMEEEDPFERQGTRRSFGGVCYHWHSVVPSPTEYAVSSATEARKLARALKLKLKSASEDRPQVHSLAIRLAATNSVDCSGKTAQLLDACRGVEHLSIDLESALAAVMDHCAGMGHKMYKATKKLKGLRVLELHNEAFITPRALSDMIIAWPSLRTLRLSSKFARYSTTGPFPPAHALRHLEITADPGLIEALLPHLTSLNTPLTLVVRKTLNADPFPTSSVARALVPLASRLDEFAALDHWIWDAAFRFLLLRMINLRALKLHFSIIRAAFATLDLESLAQLRQVTILCPAGSLDGCTGLQLQQVLQRLPISCEQLCLERQLAKLWSGDEKADVERAAERNKAEVVWI</sequence>
<protein>
    <recommendedName>
        <fullName evidence="4">F-box domain-containing protein</fullName>
    </recommendedName>
</protein>
<accession>A0A1Y2FG70</accession>
<proteinExistence type="predicted"/>
<evidence type="ECO:0000313" key="2">
    <source>
        <dbReference type="EMBL" id="ORY82414.1"/>
    </source>
</evidence>
<reference evidence="2 3" key="1">
    <citation type="submission" date="2016-07" db="EMBL/GenBank/DDBJ databases">
        <title>Pervasive Adenine N6-methylation of Active Genes in Fungi.</title>
        <authorList>
            <consortium name="DOE Joint Genome Institute"/>
            <person name="Mondo S.J."/>
            <person name="Dannebaum R.O."/>
            <person name="Kuo R.C."/>
            <person name="Labutti K."/>
            <person name="Haridas S."/>
            <person name="Kuo A."/>
            <person name="Salamov A."/>
            <person name="Ahrendt S.R."/>
            <person name="Lipzen A."/>
            <person name="Sullivan W."/>
            <person name="Andreopoulos W.B."/>
            <person name="Clum A."/>
            <person name="Lindquist E."/>
            <person name="Daum C."/>
            <person name="Ramamoorthy G.K."/>
            <person name="Gryganskyi A."/>
            <person name="Culley D."/>
            <person name="Magnuson J.K."/>
            <person name="James T.Y."/>
            <person name="O'Malley M.A."/>
            <person name="Stajich J.E."/>
            <person name="Spatafora J.W."/>
            <person name="Visel A."/>
            <person name="Grigoriev I.V."/>
        </authorList>
    </citation>
    <scope>NUCLEOTIDE SEQUENCE [LARGE SCALE GENOMIC DNA]</scope>
    <source>
        <strain evidence="2 3">62-1032</strain>
    </source>
</reference>
<evidence type="ECO:0000313" key="3">
    <source>
        <dbReference type="Proteomes" id="UP000193467"/>
    </source>
</evidence>
<organism evidence="2 3">
    <name type="scientific">Leucosporidium creatinivorum</name>
    <dbReference type="NCBI Taxonomy" id="106004"/>
    <lineage>
        <taxon>Eukaryota</taxon>
        <taxon>Fungi</taxon>
        <taxon>Dikarya</taxon>
        <taxon>Basidiomycota</taxon>
        <taxon>Pucciniomycotina</taxon>
        <taxon>Microbotryomycetes</taxon>
        <taxon>Leucosporidiales</taxon>
        <taxon>Leucosporidium</taxon>
    </lineage>
</organism>
<gene>
    <name evidence="2" type="ORF">BCR35DRAFT_303834</name>
</gene>
<keyword evidence="3" id="KW-1185">Reference proteome</keyword>
<feature type="region of interest" description="Disordered" evidence="1">
    <location>
        <begin position="1"/>
        <end position="27"/>
    </location>
</feature>
<dbReference type="AlphaFoldDB" id="A0A1Y2FG70"/>
<dbReference type="Proteomes" id="UP000193467">
    <property type="component" value="Unassembled WGS sequence"/>
</dbReference>
<dbReference type="InParanoid" id="A0A1Y2FG70"/>
<comment type="caution">
    <text evidence="2">The sequence shown here is derived from an EMBL/GenBank/DDBJ whole genome shotgun (WGS) entry which is preliminary data.</text>
</comment>
<dbReference type="Gene3D" id="3.80.10.10">
    <property type="entry name" value="Ribonuclease Inhibitor"/>
    <property type="match status" value="1"/>
</dbReference>
<dbReference type="EMBL" id="MCGR01000021">
    <property type="protein sequence ID" value="ORY82414.1"/>
    <property type="molecule type" value="Genomic_DNA"/>
</dbReference>
<dbReference type="SUPFAM" id="SSF52047">
    <property type="entry name" value="RNI-like"/>
    <property type="match status" value="1"/>
</dbReference>
<feature type="compositionally biased region" description="Polar residues" evidence="1">
    <location>
        <begin position="1"/>
        <end position="16"/>
    </location>
</feature>
<evidence type="ECO:0000256" key="1">
    <source>
        <dbReference type="SAM" id="MobiDB-lite"/>
    </source>
</evidence>
<evidence type="ECO:0008006" key="4">
    <source>
        <dbReference type="Google" id="ProtNLM"/>
    </source>
</evidence>
<name>A0A1Y2FG70_9BASI</name>